<reference evidence="19" key="1">
    <citation type="submission" date="2020-10" db="EMBL/GenBank/DDBJ databases">
        <authorList>
            <person name="Han B."/>
            <person name="Lu T."/>
            <person name="Zhao Q."/>
            <person name="Huang X."/>
            <person name="Zhao Y."/>
        </authorList>
    </citation>
    <scope>NUCLEOTIDE SEQUENCE</scope>
</reference>
<evidence type="ECO:0000256" key="10">
    <source>
        <dbReference type="ARBA" id="ARBA00022990"/>
    </source>
</evidence>
<dbReference type="InterPro" id="IPR005844">
    <property type="entry name" value="A-D-PHexomutase_a/b/a-I"/>
</dbReference>
<feature type="domain" description="Core Histone H2A/H2B/H3" evidence="17">
    <location>
        <begin position="80"/>
        <end position="167"/>
    </location>
</feature>
<dbReference type="GO" id="GO:0016868">
    <property type="term" value="F:intramolecular phosphotransferase activity"/>
    <property type="evidence" value="ECO:0007669"/>
    <property type="project" value="InterPro"/>
</dbReference>
<dbReference type="OrthoDB" id="686137at2759"/>
<dbReference type="GO" id="GO:0000287">
    <property type="term" value="F:magnesium ion binding"/>
    <property type="evidence" value="ECO:0007669"/>
    <property type="project" value="InterPro"/>
</dbReference>
<feature type="coiled-coil region" evidence="14">
    <location>
        <begin position="386"/>
        <end position="413"/>
    </location>
</feature>
<evidence type="ECO:0000256" key="14">
    <source>
        <dbReference type="SAM" id="Coils"/>
    </source>
</evidence>
<evidence type="ECO:0000256" key="2">
    <source>
        <dbReference type="ARBA" id="ARBA00004123"/>
    </source>
</evidence>
<gene>
    <name evidence="19" type="ORF">NCGR_LOCUS34380</name>
</gene>
<keyword evidence="9" id="KW-0597">Phosphoprotein</keyword>
<dbReference type="AlphaFoldDB" id="A0A811PXH7"/>
<dbReference type="InterPro" id="IPR016066">
    <property type="entry name" value="A-D-PHexomutase_CS"/>
</dbReference>
<evidence type="ECO:0000259" key="17">
    <source>
        <dbReference type="Pfam" id="PF00125"/>
    </source>
</evidence>
<keyword evidence="12" id="KW-0539">Nucleus</keyword>
<comment type="subunit">
    <text evidence="6">The nucleosome is a histone octamer containing two molecules each of H2A, H2B, H3 and H4 assembled in one H3-H4 heterotetramer and two H2A-H2B heterodimers. The octamer wraps approximately 147 bp of DNA.</text>
</comment>
<dbReference type="EMBL" id="CAJGYO010000008">
    <property type="protein sequence ID" value="CAD6250604.1"/>
    <property type="molecule type" value="Genomic_DNA"/>
</dbReference>
<dbReference type="Pfam" id="PF02878">
    <property type="entry name" value="PGM_PMM_I"/>
    <property type="match status" value="1"/>
</dbReference>
<dbReference type="GO" id="GO:0000786">
    <property type="term" value="C:nucleosome"/>
    <property type="evidence" value="ECO:0007669"/>
    <property type="project" value="UniProtKB-KW"/>
</dbReference>
<dbReference type="PRINTS" id="PR00622">
    <property type="entry name" value="HISTONEH3"/>
</dbReference>
<evidence type="ECO:0000256" key="15">
    <source>
        <dbReference type="SAM" id="MobiDB-lite"/>
    </source>
</evidence>
<keyword evidence="16" id="KW-0732">Signal</keyword>
<evidence type="ECO:0000313" key="20">
    <source>
        <dbReference type="Proteomes" id="UP000604825"/>
    </source>
</evidence>
<keyword evidence="7" id="KW-0158">Chromosome</keyword>
<comment type="function">
    <text evidence="1">Core component of nucleosome. Nucleosomes wrap and compact DNA into chromatin, limiting DNA accessibility to the cellular machineries which require DNA as a template. Histones thereby play a central role in transcription regulation, DNA repair, DNA replication and chromosomal stability. DNA accessibility is regulated via a complex set of post-translational modifications of histones, also called histone code, and nucleosome remodeling.</text>
</comment>
<feature type="chain" id="PRO_5032325576" evidence="16">
    <location>
        <begin position="22"/>
        <end position="666"/>
    </location>
</feature>
<evidence type="ECO:0000256" key="1">
    <source>
        <dbReference type="ARBA" id="ARBA00002001"/>
    </source>
</evidence>
<dbReference type="GO" id="GO:0003677">
    <property type="term" value="F:DNA binding"/>
    <property type="evidence" value="ECO:0007669"/>
    <property type="project" value="UniProtKB-KW"/>
</dbReference>
<evidence type="ECO:0000256" key="11">
    <source>
        <dbReference type="ARBA" id="ARBA00023125"/>
    </source>
</evidence>
<dbReference type="Gene3D" id="1.10.20.10">
    <property type="entry name" value="Histone, subunit A"/>
    <property type="match status" value="1"/>
</dbReference>
<name>A0A811PXH7_9POAL</name>
<proteinExistence type="inferred from homology"/>
<feature type="region of interest" description="Disordered" evidence="15">
    <location>
        <begin position="172"/>
        <end position="217"/>
    </location>
</feature>
<keyword evidence="8" id="KW-0488">Methylation</keyword>
<dbReference type="PANTHER" id="PTHR35164">
    <property type="entry name" value="EXPRESSED PROTEIN"/>
    <property type="match status" value="1"/>
</dbReference>
<comment type="similarity">
    <text evidence="4">Belongs to the phosphohexose mutase family.</text>
</comment>
<sequence>MPAVCRASILAALRSVKLAGAAVGIVITASHNPVGGNGVKIADPDGGMMAQHSEPLADALAARKSAPTTGGVKKPHRYRPGTVALREIRKYQKSTELLIRKLPFQRLVREIAQDFKTDLRFQSHAVLALQEAAEAYLVGLFEDTNLCAIHAKRVTIMPKDIQLARRIRGERASRSWGSGPWTTTPPPPLSPCLSQADEASARAQQQQGQAGGDADGSVTEQEVVVVLAQPQEGVRPTTAAEMEMEESPRVSDGGAANKERVMRLLEREAASAKQREMKMLESLIQQTKELEQDKIALEEARLEITALRQQQQQGGATAEPAAPQAQTQQWSVMDLMFGSVDEEINGLRSRLRASAQAEERSRKAADELTAALSAVTMEAKQVKAWLSDAQAELEAAHAERDRLRGLLQGAEAELWCATERVDALTADWKDAAAGWRAREKALLARARGAEEEAAVSRRESAAEIDALGDDNAALRRALEQAVEEANVAAEALEAAGADNAGLQEAVAEKERALEALRLENEGLRASEAAARECADELQGQLAAARKEREIPLVEKWRREDAQGKLSAAFLDSGRLVPGGRKDRMFASLSNLAELKSAAAAAAAMDDYGYEFDHLDVAGQYGDDATEHGMKQHKIKQRRSILRKFGDLFRRRSLYKPNLAPVLHNHY</sequence>
<evidence type="ECO:0000256" key="12">
    <source>
        <dbReference type="ARBA" id="ARBA00023242"/>
    </source>
</evidence>
<accession>A0A811PXH7</accession>
<comment type="caution">
    <text evidence="19">The sequence shown here is derived from an EMBL/GenBank/DDBJ whole genome shotgun (WGS) entry which is preliminary data.</text>
</comment>
<dbReference type="CDD" id="cd22911">
    <property type="entry name" value="HFD_H3"/>
    <property type="match status" value="1"/>
</dbReference>
<dbReference type="InterPro" id="IPR007125">
    <property type="entry name" value="H2A/H2B/H3"/>
</dbReference>
<dbReference type="Pfam" id="PF00125">
    <property type="entry name" value="Histone"/>
    <property type="match status" value="1"/>
</dbReference>
<keyword evidence="14" id="KW-0175">Coiled coil</keyword>
<dbReference type="InterPro" id="IPR000164">
    <property type="entry name" value="Histone_H3/CENP-A"/>
</dbReference>
<dbReference type="Gene3D" id="3.40.120.10">
    <property type="entry name" value="Alpha-D-Glucose-1,6-Bisphosphate, subunit A, domain 3"/>
    <property type="match status" value="1"/>
</dbReference>
<dbReference type="Proteomes" id="UP000604825">
    <property type="component" value="Unassembled WGS sequence"/>
</dbReference>
<evidence type="ECO:0000256" key="7">
    <source>
        <dbReference type="ARBA" id="ARBA00022454"/>
    </source>
</evidence>
<evidence type="ECO:0000256" key="5">
    <source>
        <dbReference type="ARBA" id="ARBA00010343"/>
    </source>
</evidence>
<dbReference type="InterPro" id="IPR016055">
    <property type="entry name" value="A-D-PHexomutase_a/b/a-I/II/III"/>
</dbReference>
<dbReference type="SMART" id="SM00428">
    <property type="entry name" value="H3"/>
    <property type="match status" value="1"/>
</dbReference>
<feature type="signal peptide" evidence="16">
    <location>
        <begin position="1"/>
        <end position="21"/>
    </location>
</feature>
<evidence type="ECO:0000256" key="8">
    <source>
        <dbReference type="ARBA" id="ARBA00022481"/>
    </source>
</evidence>
<evidence type="ECO:0000256" key="13">
    <source>
        <dbReference type="ARBA" id="ARBA00023269"/>
    </source>
</evidence>
<dbReference type="SUPFAM" id="SSF53738">
    <property type="entry name" value="Phosphoglucomutase, first 3 domains"/>
    <property type="match status" value="1"/>
</dbReference>
<dbReference type="PANTHER" id="PTHR35164:SF5">
    <property type="entry name" value="OS02G0572600 PROTEIN"/>
    <property type="match status" value="1"/>
</dbReference>
<evidence type="ECO:0000256" key="4">
    <source>
        <dbReference type="ARBA" id="ARBA00010231"/>
    </source>
</evidence>
<evidence type="ECO:0000259" key="18">
    <source>
        <dbReference type="Pfam" id="PF02878"/>
    </source>
</evidence>
<feature type="coiled-coil region" evidence="14">
    <location>
        <begin position="255"/>
        <end position="310"/>
    </location>
</feature>
<evidence type="ECO:0000256" key="16">
    <source>
        <dbReference type="SAM" id="SignalP"/>
    </source>
</evidence>
<dbReference type="InterPro" id="IPR009072">
    <property type="entry name" value="Histone-fold"/>
</dbReference>
<dbReference type="GO" id="GO:0046982">
    <property type="term" value="F:protein heterodimerization activity"/>
    <property type="evidence" value="ECO:0007669"/>
    <property type="project" value="InterPro"/>
</dbReference>
<dbReference type="GO" id="GO:0005975">
    <property type="term" value="P:carbohydrate metabolic process"/>
    <property type="evidence" value="ECO:0007669"/>
    <property type="project" value="InterPro"/>
</dbReference>
<evidence type="ECO:0000256" key="6">
    <source>
        <dbReference type="ARBA" id="ARBA00011538"/>
    </source>
</evidence>
<dbReference type="SUPFAM" id="SSF47113">
    <property type="entry name" value="Histone-fold"/>
    <property type="match status" value="1"/>
</dbReference>
<evidence type="ECO:0000256" key="9">
    <source>
        <dbReference type="ARBA" id="ARBA00022553"/>
    </source>
</evidence>
<dbReference type="GO" id="GO:0005634">
    <property type="term" value="C:nucleus"/>
    <property type="evidence" value="ECO:0007669"/>
    <property type="project" value="UniProtKB-SubCell"/>
</dbReference>
<comment type="subcellular location">
    <subcellularLocation>
        <location evidence="3">Chromosome</location>
    </subcellularLocation>
    <subcellularLocation>
        <location evidence="2">Nucleus</location>
    </subcellularLocation>
</comment>
<organism evidence="19 20">
    <name type="scientific">Miscanthus lutarioriparius</name>
    <dbReference type="NCBI Taxonomy" id="422564"/>
    <lineage>
        <taxon>Eukaryota</taxon>
        <taxon>Viridiplantae</taxon>
        <taxon>Streptophyta</taxon>
        <taxon>Embryophyta</taxon>
        <taxon>Tracheophyta</taxon>
        <taxon>Spermatophyta</taxon>
        <taxon>Magnoliopsida</taxon>
        <taxon>Liliopsida</taxon>
        <taxon>Poales</taxon>
        <taxon>Poaceae</taxon>
        <taxon>PACMAD clade</taxon>
        <taxon>Panicoideae</taxon>
        <taxon>Andropogonodae</taxon>
        <taxon>Andropogoneae</taxon>
        <taxon>Saccharinae</taxon>
        <taxon>Miscanthus</taxon>
    </lineage>
</organism>
<keyword evidence="11" id="KW-0238">DNA-binding</keyword>
<dbReference type="FunFam" id="1.10.20.10:FF:000024">
    <property type="entry name" value="Histone H3"/>
    <property type="match status" value="1"/>
</dbReference>
<evidence type="ECO:0000256" key="3">
    <source>
        <dbReference type="ARBA" id="ARBA00004286"/>
    </source>
</evidence>
<keyword evidence="20" id="KW-1185">Reference proteome</keyword>
<dbReference type="PROSITE" id="PS00710">
    <property type="entry name" value="PGM_PMM"/>
    <property type="match status" value="1"/>
</dbReference>
<feature type="coiled-coil region" evidence="14">
    <location>
        <begin position="464"/>
        <end position="526"/>
    </location>
</feature>
<dbReference type="GO" id="GO:0030527">
    <property type="term" value="F:structural constituent of chromatin"/>
    <property type="evidence" value="ECO:0007669"/>
    <property type="project" value="InterPro"/>
</dbReference>
<keyword evidence="13" id="KW-0544">Nucleosome core</keyword>
<keyword evidence="10" id="KW-0007">Acetylation</keyword>
<dbReference type="PROSITE" id="PS00959">
    <property type="entry name" value="HISTONE_H3_2"/>
    <property type="match status" value="1"/>
</dbReference>
<comment type="similarity">
    <text evidence="5">Belongs to the histone H3 family.</text>
</comment>
<evidence type="ECO:0000313" key="19">
    <source>
        <dbReference type="EMBL" id="CAD6250604.1"/>
    </source>
</evidence>
<protein>
    <submittedName>
        <fullName evidence="19">Uncharacterized protein</fullName>
    </submittedName>
</protein>
<feature type="domain" description="Alpha-D-phosphohexomutase alpha/beta/alpha" evidence="18">
    <location>
        <begin position="16"/>
        <end position="54"/>
    </location>
</feature>